<evidence type="ECO:0008006" key="3">
    <source>
        <dbReference type="Google" id="ProtNLM"/>
    </source>
</evidence>
<gene>
    <name evidence="1" type="ORF">Q3O60_08590</name>
</gene>
<evidence type="ECO:0000313" key="2">
    <source>
        <dbReference type="Proteomes" id="UP001231616"/>
    </source>
</evidence>
<sequence>MFNHFISDKKTSFVVLLCIAAFPLLFHMKSWGGDGTGVSDDGMTDQINTLSHLVQQGEVHDLQSFLQAEKGAYWLQDEAAGVATLKALESRCSADIVIILIKYDVGLSSSQAGTPFHNLAFNDSVDESIECMDALVHAGVDINAVDKEGHTALVRTLYSHQENTLQIIEELLARGADPTIRSERGLDLIHHALMLRLLYTEQIAYSEQEDVFSIKAQQMIKMTEQVNHLASQYYLSR</sequence>
<dbReference type="SUPFAM" id="SSF48403">
    <property type="entry name" value="Ankyrin repeat"/>
    <property type="match status" value="1"/>
</dbReference>
<organism evidence="1 2">
    <name type="scientific">Alkalimonas collagenimarina</name>
    <dbReference type="NCBI Taxonomy" id="400390"/>
    <lineage>
        <taxon>Bacteria</taxon>
        <taxon>Pseudomonadati</taxon>
        <taxon>Pseudomonadota</taxon>
        <taxon>Gammaproteobacteria</taxon>
        <taxon>Alkalimonas</taxon>
    </lineage>
</organism>
<name>A0ABT9GZ63_9GAMM</name>
<dbReference type="RefSeq" id="WP_305893509.1">
    <property type="nucleotide sequence ID" value="NZ_JAUZVZ010000010.1"/>
</dbReference>
<protein>
    <recommendedName>
        <fullName evidence="3">Ankyrin repeat domain-containing protein</fullName>
    </recommendedName>
</protein>
<evidence type="ECO:0000313" key="1">
    <source>
        <dbReference type="EMBL" id="MDP4536243.1"/>
    </source>
</evidence>
<dbReference type="Proteomes" id="UP001231616">
    <property type="component" value="Unassembled WGS sequence"/>
</dbReference>
<accession>A0ABT9GZ63</accession>
<dbReference type="InterPro" id="IPR036770">
    <property type="entry name" value="Ankyrin_rpt-contain_sf"/>
</dbReference>
<dbReference type="EMBL" id="JAUZVZ010000010">
    <property type="protein sequence ID" value="MDP4536243.1"/>
    <property type="molecule type" value="Genomic_DNA"/>
</dbReference>
<keyword evidence="2" id="KW-1185">Reference proteome</keyword>
<comment type="caution">
    <text evidence="1">The sequence shown here is derived from an EMBL/GenBank/DDBJ whole genome shotgun (WGS) entry which is preliminary data.</text>
</comment>
<dbReference type="Gene3D" id="1.25.40.20">
    <property type="entry name" value="Ankyrin repeat-containing domain"/>
    <property type="match status" value="1"/>
</dbReference>
<proteinExistence type="predicted"/>
<reference evidence="1 2" key="1">
    <citation type="submission" date="2023-08" db="EMBL/GenBank/DDBJ databases">
        <authorList>
            <person name="Joshi A."/>
            <person name="Thite S."/>
        </authorList>
    </citation>
    <scope>NUCLEOTIDE SEQUENCE [LARGE SCALE GENOMIC DNA]</scope>
    <source>
        <strain evidence="1 2">AC40</strain>
    </source>
</reference>